<dbReference type="Gene3D" id="3.30.70.330">
    <property type="match status" value="1"/>
</dbReference>
<evidence type="ECO:0000256" key="8">
    <source>
        <dbReference type="PROSITE-ProRule" id="PRU00176"/>
    </source>
</evidence>
<evidence type="ECO:0000256" key="4">
    <source>
        <dbReference type="ARBA" id="ARBA00023015"/>
    </source>
</evidence>
<feature type="region of interest" description="Disordered" evidence="9">
    <location>
        <begin position="166"/>
        <end position="187"/>
    </location>
</feature>
<dbReference type="GO" id="GO:0005634">
    <property type="term" value="C:nucleus"/>
    <property type="evidence" value="ECO:0007669"/>
    <property type="project" value="UniProtKB-SubCell"/>
</dbReference>
<dbReference type="GO" id="GO:0003723">
    <property type="term" value="F:RNA binding"/>
    <property type="evidence" value="ECO:0007669"/>
    <property type="project" value="UniProtKB-UniRule"/>
</dbReference>
<evidence type="ECO:0000256" key="5">
    <source>
        <dbReference type="ARBA" id="ARBA00023159"/>
    </source>
</evidence>
<comment type="caution">
    <text evidence="11">The sequence shown here is derived from an EMBL/GenBank/DDBJ whole genome shotgun (WGS) entry which is preliminary data.</text>
</comment>
<comment type="subcellular location">
    <subcellularLocation>
        <location evidence="1">Nucleus</location>
    </subcellularLocation>
</comment>
<accession>A0AAV8VWR4</accession>
<feature type="compositionally biased region" description="Low complexity" evidence="9">
    <location>
        <begin position="758"/>
        <end position="769"/>
    </location>
</feature>
<protein>
    <recommendedName>
        <fullName evidence="10">RRM domain-containing protein</fullName>
    </recommendedName>
</protein>
<dbReference type="GO" id="GO:0003712">
    <property type="term" value="F:transcription coregulator activity"/>
    <property type="evidence" value="ECO:0007669"/>
    <property type="project" value="InterPro"/>
</dbReference>
<evidence type="ECO:0000313" key="12">
    <source>
        <dbReference type="Proteomes" id="UP001159042"/>
    </source>
</evidence>
<reference evidence="11 12" key="1">
    <citation type="journal article" date="2023" name="Insect Mol. Biol.">
        <title>Genome sequencing provides insights into the evolution of gene families encoding plant cell wall-degrading enzymes in longhorned beetles.</title>
        <authorList>
            <person name="Shin N.R."/>
            <person name="Okamura Y."/>
            <person name="Kirsch R."/>
            <person name="Pauchet Y."/>
        </authorList>
    </citation>
    <scope>NUCLEOTIDE SEQUENCE [LARGE SCALE GENOMIC DNA]</scope>
    <source>
        <strain evidence="11">EAD_L_NR</strain>
    </source>
</reference>
<keyword evidence="12" id="KW-1185">Reference proteome</keyword>
<evidence type="ECO:0000256" key="1">
    <source>
        <dbReference type="ARBA" id="ARBA00004123"/>
    </source>
</evidence>
<keyword evidence="6" id="KW-0804">Transcription</keyword>
<evidence type="ECO:0000256" key="9">
    <source>
        <dbReference type="SAM" id="MobiDB-lite"/>
    </source>
</evidence>
<evidence type="ECO:0000256" key="7">
    <source>
        <dbReference type="ARBA" id="ARBA00023242"/>
    </source>
</evidence>
<name>A0AAV8VWR4_9CUCU</name>
<feature type="region of interest" description="Disordered" evidence="9">
    <location>
        <begin position="561"/>
        <end position="588"/>
    </location>
</feature>
<dbReference type="Proteomes" id="UP001159042">
    <property type="component" value="Unassembled WGS sequence"/>
</dbReference>
<gene>
    <name evidence="11" type="ORF">NQ315_011077</name>
</gene>
<dbReference type="AlphaFoldDB" id="A0AAV8VWR4"/>
<sequence>MELQTCLEKKQFATTNNKYPYDFSDESSNNMEMDMSDIYQQWALDRERRTSGNFPPTPELSDSSHEYIKNKTESQTTMDLQKLINELQIVTSDDVNFFTTEDHLHPFHDHVSFIQETTADPDDIFNVSTDSKFDITKYLVEDESKVKTAPEPISLSQRKLRAGVKKNRLNDTQNRSDDGCDTGEESDDINVDVVSNDEDEKMCNTNNVIEESTSLIHDTPYLQAGDLFGLLEQFEATELPCLPDFMTNHVSDNETNVKIEKTEIKDNNIDIISQSNNNCKDGYISKAVVNTENMKNEIQIKTEPEETFDWTSFIKTEFKSESDAFKIQKEETVIAQSVHKQETVHAIKTEKLQFLEPATQSTELTTKSVVSIENDSLPYLTPVSARECGVDNTKNVSQSLSDATTLLIQEPAQTQKRKVLNELSQDLIYRMKESRKRKAVSIIPPVPNKKYCSTKIQETTPSGTVQKSVNVNPHQQVNVDTVKPMSTVVNSVELDHDYCAKSCQQPIKCEKDDRAIMMKQPMVKNADGKLMVSLLKVNTINGNNNTQKRKLDIEEYKKRREGKIKFQSSQSSSTSSSASSSPAPEDERIRVLKHQEKLRRMALEVLKTRPKSEIKQEQIPSVTPPSRQLQIPCDMEKKTLVSIGVNTEFKICKTLNPVTPVEQLEEIKPLLEKAGDKFSCNSLITSVIENIPKVINNSIEVNINNKSSNAEHGEDKTIIYLPKNRVPVKTRSVEVQTDISLHRQTKNRIYRRRRRDSSSSSSSSRVSRSPHYNRKRKSSNCSCGSSVSSRSSRSSTCASRSSSQSRSRSRTPPKYVEWENERIREIEERRVVYVGRISENTTKEHLRQRFERFGPVTNISLHFRKHGDNYGFVTFVNQYDAFEAIEHANDDPLYPKYDLSFGGRRQFCKTSYSDLDNVQDDMTYYPAPVVVDNSFDTLLREAQEKLRRRKF</sequence>
<evidence type="ECO:0000259" key="10">
    <source>
        <dbReference type="PROSITE" id="PS50102"/>
    </source>
</evidence>
<evidence type="ECO:0000313" key="11">
    <source>
        <dbReference type="EMBL" id="KAJ8918793.1"/>
    </source>
</evidence>
<evidence type="ECO:0000256" key="6">
    <source>
        <dbReference type="ARBA" id="ARBA00023163"/>
    </source>
</evidence>
<keyword evidence="2" id="KW-0597">Phosphoprotein</keyword>
<feature type="compositionally biased region" description="Low complexity" evidence="9">
    <location>
        <begin position="779"/>
        <end position="806"/>
    </location>
</feature>
<keyword evidence="3 8" id="KW-0694">RNA-binding</keyword>
<dbReference type="GO" id="GO:0045944">
    <property type="term" value="P:positive regulation of transcription by RNA polymerase II"/>
    <property type="evidence" value="ECO:0007669"/>
    <property type="project" value="TreeGrafter"/>
</dbReference>
<dbReference type="Pfam" id="PF00076">
    <property type="entry name" value="RRM_1"/>
    <property type="match status" value="1"/>
</dbReference>
<proteinExistence type="predicted"/>
<dbReference type="InterPro" id="IPR034605">
    <property type="entry name" value="PGC-1"/>
</dbReference>
<feature type="region of interest" description="Disordered" evidence="9">
    <location>
        <begin position="737"/>
        <end position="815"/>
    </location>
</feature>
<dbReference type="EMBL" id="JANEYG010000022">
    <property type="protein sequence ID" value="KAJ8918793.1"/>
    <property type="molecule type" value="Genomic_DNA"/>
</dbReference>
<dbReference type="PANTHER" id="PTHR15528">
    <property type="entry name" value="PEROXISOME PROLIFERATOR ACTIVATED RECEPTOR GAMMA COACTIVATOR 1 PGC-1 -RELATED"/>
    <property type="match status" value="1"/>
</dbReference>
<dbReference type="InterPro" id="IPR000504">
    <property type="entry name" value="RRM_dom"/>
</dbReference>
<evidence type="ECO:0000256" key="2">
    <source>
        <dbReference type="ARBA" id="ARBA00022553"/>
    </source>
</evidence>
<dbReference type="PROSITE" id="PS50102">
    <property type="entry name" value="RRM"/>
    <property type="match status" value="1"/>
</dbReference>
<feature type="domain" description="RRM" evidence="10">
    <location>
        <begin position="830"/>
        <end position="913"/>
    </location>
</feature>
<dbReference type="SMART" id="SM00360">
    <property type="entry name" value="RRM"/>
    <property type="match status" value="1"/>
</dbReference>
<keyword evidence="5" id="KW-0010">Activator</keyword>
<feature type="compositionally biased region" description="Basic residues" evidence="9">
    <location>
        <begin position="743"/>
        <end position="755"/>
    </location>
</feature>
<dbReference type="InterPro" id="IPR035979">
    <property type="entry name" value="RBD_domain_sf"/>
</dbReference>
<feature type="compositionally biased region" description="Low complexity" evidence="9">
    <location>
        <begin position="567"/>
        <end position="583"/>
    </location>
</feature>
<organism evidence="11 12">
    <name type="scientific">Exocentrus adspersus</name>
    <dbReference type="NCBI Taxonomy" id="1586481"/>
    <lineage>
        <taxon>Eukaryota</taxon>
        <taxon>Metazoa</taxon>
        <taxon>Ecdysozoa</taxon>
        <taxon>Arthropoda</taxon>
        <taxon>Hexapoda</taxon>
        <taxon>Insecta</taxon>
        <taxon>Pterygota</taxon>
        <taxon>Neoptera</taxon>
        <taxon>Endopterygota</taxon>
        <taxon>Coleoptera</taxon>
        <taxon>Polyphaga</taxon>
        <taxon>Cucujiformia</taxon>
        <taxon>Chrysomeloidea</taxon>
        <taxon>Cerambycidae</taxon>
        <taxon>Lamiinae</taxon>
        <taxon>Acanthocinini</taxon>
        <taxon>Exocentrus</taxon>
    </lineage>
</organism>
<dbReference type="SUPFAM" id="SSF54928">
    <property type="entry name" value="RNA-binding domain, RBD"/>
    <property type="match status" value="1"/>
</dbReference>
<dbReference type="PANTHER" id="PTHR15528:SF11">
    <property type="entry name" value="FI18188P1"/>
    <property type="match status" value="1"/>
</dbReference>
<dbReference type="InterPro" id="IPR012677">
    <property type="entry name" value="Nucleotide-bd_a/b_plait_sf"/>
</dbReference>
<evidence type="ECO:0000256" key="3">
    <source>
        <dbReference type="ARBA" id="ARBA00022884"/>
    </source>
</evidence>
<keyword evidence="7" id="KW-0539">Nucleus</keyword>
<keyword evidence="4" id="KW-0805">Transcription regulation</keyword>